<evidence type="ECO:0000256" key="1">
    <source>
        <dbReference type="SAM" id="MobiDB-lite"/>
    </source>
</evidence>
<evidence type="ECO:0000313" key="3">
    <source>
        <dbReference type="Proteomes" id="UP000501690"/>
    </source>
</evidence>
<organism evidence="2 3">
    <name type="scientific">Vigna unguiculata</name>
    <name type="common">Cowpea</name>
    <dbReference type="NCBI Taxonomy" id="3917"/>
    <lineage>
        <taxon>Eukaryota</taxon>
        <taxon>Viridiplantae</taxon>
        <taxon>Streptophyta</taxon>
        <taxon>Embryophyta</taxon>
        <taxon>Tracheophyta</taxon>
        <taxon>Spermatophyta</taxon>
        <taxon>Magnoliopsida</taxon>
        <taxon>eudicotyledons</taxon>
        <taxon>Gunneridae</taxon>
        <taxon>Pentapetalae</taxon>
        <taxon>rosids</taxon>
        <taxon>fabids</taxon>
        <taxon>Fabales</taxon>
        <taxon>Fabaceae</taxon>
        <taxon>Papilionoideae</taxon>
        <taxon>50 kb inversion clade</taxon>
        <taxon>NPAAA clade</taxon>
        <taxon>indigoferoid/millettioid clade</taxon>
        <taxon>Phaseoleae</taxon>
        <taxon>Vigna</taxon>
    </lineage>
</organism>
<evidence type="ECO:0000313" key="2">
    <source>
        <dbReference type="EMBL" id="QCE02986.1"/>
    </source>
</evidence>
<feature type="compositionally biased region" description="Basic and acidic residues" evidence="1">
    <location>
        <begin position="32"/>
        <end position="56"/>
    </location>
</feature>
<name>A0A4D6MNC2_VIGUN</name>
<feature type="region of interest" description="Disordered" evidence="1">
    <location>
        <begin position="1"/>
        <end position="63"/>
    </location>
</feature>
<reference evidence="2 3" key="1">
    <citation type="submission" date="2019-04" db="EMBL/GenBank/DDBJ databases">
        <title>An improved genome assembly and genetic linkage map for asparagus bean, Vigna unguiculata ssp. sesquipedialis.</title>
        <authorList>
            <person name="Xia Q."/>
            <person name="Zhang R."/>
            <person name="Dong Y."/>
        </authorList>
    </citation>
    <scope>NUCLEOTIDE SEQUENCE [LARGE SCALE GENOMIC DNA]</scope>
    <source>
        <tissue evidence="2">Leaf</tissue>
    </source>
</reference>
<protein>
    <submittedName>
        <fullName evidence="2">Uncharacterized protein</fullName>
    </submittedName>
</protein>
<sequence>MHCNRKKNERKTGVTSTTAQQHQSQWFPPQSEHLDGRNPPRPEQHQTEHPHSRESPIRIPFTTKMEATIRKKIMGKDELKAWIIARATKPLPCFSRHQSGSPNSNTSHQKRYWKEAVTTAIGSGIATAAVVAMGGNSSSDFNNAFGEEEPSFAVGEGSDTGRRPLR</sequence>
<keyword evidence="3" id="KW-1185">Reference proteome</keyword>
<dbReference type="AlphaFoldDB" id="A0A4D6MNC2"/>
<dbReference type="Proteomes" id="UP000501690">
    <property type="component" value="Linkage Group LG8"/>
</dbReference>
<gene>
    <name evidence="2" type="ORF">DEO72_LG8g1003</name>
</gene>
<feature type="compositionally biased region" description="Polar residues" evidence="1">
    <location>
        <begin position="13"/>
        <end position="28"/>
    </location>
</feature>
<feature type="region of interest" description="Disordered" evidence="1">
    <location>
        <begin position="142"/>
        <end position="166"/>
    </location>
</feature>
<proteinExistence type="predicted"/>
<accession>A0A4D6MNC2</accession>
<dbReference type="EMBL" id="CP039352">
    <property type="protein sequence ID" value="QCE02986.1"/>
    <property type="molecule type" value="Genomic_DNA"/>
</dbReference>